<reference evidence="6 7" key="1">
    <citation type="submission" date="2021-04" db="EMBL/GenBank/DDBJ databases">
        <title>Molecular and phenotypic characterization and identification of bacterial isolates recovered from the Anatolian ground squirrels (Spermophilus xanthoprymnus) and which have the potential to form a new species in the Campylobacter genus.</title>
        <authorList>
            <person name="Aydin F."/>
            <person name="Abay S."/>
            <person name="Kayman T."/>
            <person name="Karakaya E."/>
            <person name="Mustak H.K."/>
            <person name="Mustak I.B."/>
            <person name="Bilgin N."/>
            <person name="Duzler A."/>
            <person name="Sahin O."/>
            <person name="Guran O."/>
            <person name="Saticioglu I.B."/>
        </authorList>
    </citation>
    <scope>NUCLEOTIDE SEQUENCE [LARGE SCALE GENOMIC DNA]</scope>
    <source>
        <strain evidence="7">faydin-G24</strain>
    </source>
</reference>
<name>A0ABS5HG71_9BACT</name>
<keyword evidence="2" id="KW-0697">Rotamase</keyword>
<dbReference type="Proteomes" id="UP000682951">
    <property type="component" value="Unassembled WGS sequence"/>
</dbReference>
<dbReference type="SUPFAM" id="SSF109998">
    <property type="entry name" value="Triger factor/SurA peptide-binding domain-like"/>
    <property type="match status" value="1"/>
</dbReference>
<evidence type="ECO:0000313" key="6">
    <source>
        <dbReference type="EMBL" id="MBR8463268.1"/>
    </source>
</evidence>
<evidence type="ECO:0000256" key="1">
    <source>
        <dbReference type="ARBA" id="ARBA00022729"/>
    </source>
</evidence>
<accession>A0ABS5HG71</accession>
<feature type="domain" description="SurA N-terminal" evidence="4">
    <location>
        <begin position="51"/>
        <end position="122"/>
    </location>
</feature>
<protein>
    <submittedName>
        <fullName evidence="6">Peptidyl-prolyl cis-trans isomerase</fullName>
    </submittedName>
</protein>
<dbReference type="PANTHER" id="PTHR47637:SF1">
    <property type="entry name" value="CHAPERONE SURA"/>
    <property type="match status" value="1"/>
</dbReference>
<dbReference type="InterPro" id="IPR046357">
    <property type="entry name" value="PPIase_dom_sf"/>
</dbReference>
<evidence type="ECO:0000259" key="5">
    <source>
        <dbReference type="Pfam" id="PF22506"/>
    </source>
</evidence>
<dbReference type="RefSeq" id="WP_212140600.1">
    <property type="nucleotide sequence ID" value="NZ_JAGSSW010000001.1"/>
</dbReference>
<proteinExistence type="predicted"/>
<comment type="caution">
    <text evidence="6">The sequence shown here is derived from an EMBL/GenBank/DDBJ whole genome shotgun (WGS) entry which is preliminary data.</text>
</comment>
<evidence type="ECO:0000259" key="4">
    <source>
        <dbReference type="Pfam" id="PF09312"/>
    </source>
</evidence>
<evidence type="ECO:0000256" key="2">
    <source>
        <dbReference type="ARBA" id="ARBA00023110"/>
    </source>
</evidence>
<feature type="chain" id="PRO_5046621927" evidence="3">
    <location>
        <begin position="21"/>
        <end position="274"/>
    </location>
</feature>
<feature type="signal peptide" evidence="3">
    <location>
        <begin position="1"/>
        <end position="20"/>
    </location>
</feature>
<keyword evidence="1 3" id="KW-0732">Signal</keyword>
<evidence type="ECO:0000256" key="3">
    <source>
        <dbReference type="SAM" id="SignalP"/>
    </source>
</evidence>
<gene>
    <name evidence="6" type="ORF">KDD93_01610</name>
</gene>
<dbReference type="InterPro" id="IPR027304">
    <property type="entry name" value="Trigger_fact/SurA_dom_sf"/>
</dbReference>
<dbReference type="PANTHER" id="PTHR47637">
    <property type="entry name" value="CHAPERONE SURA"/>
    <property type="match status" value="1"/>
</dbReference>
<keyword evidence="7" id="KW-1185">Reference proteome</keyword>
<keyword evidence="6" id="KW-0413">Isomerase</keyword>
<dbReference type="Gene3D" id="1.10.4030.10">
    <property type="entry name" value="Porin chaperone SurA, peptide-binding domain"/>
    <property type="match status" value="1"/>
</dbReference>
<evidence type="ECO:0000313" key="7">
    <source>
        <dbReference type="Proteomes" id="UP000682951"/>
    </source>
</evidence>
<dbReference type="InterPro" id="IPR055131">
    <property type="entry name" value="Cj1289-like_C"/>
</dbReference>
<dbReference type="InterPro" id="IPR050280">
    <property type="entry name" value="OMP_Chaperone_SurA"/>
</dbReference>
<dbReference type="EMBL" id="JAGSSW010000001">
    <property type="protein sequence ID" value="MBR8463268.1"/>
    <property type="molecule type" value="Genomic_DNA"/>
</dbReference>
<dbReference type="Gene3D" id="3.10.50.40">
    <property type="match status" value="1"/>
</dbReference>
<sequence>MLKKGIFVSFVCAICLNAQMVNGIAAIVENEPITIFEIHKLSKQLNTNEVETLNLLIKDRLQQAQIKNLGISASIFEINERIERLAQQNGMTNAQFRASVEAQGIKFADFRMDIEKAIVQEKLYQSILADANKNINENAARNYYETNISEFSVFSNADVVRYTAKSANELQAQIGKAGANKGVTAQNLSLSSSNIDPRLNAVIANTPNGNYTQILRSQDGFDMFYVKSKSGQYTPSFEQVKDHVLNILYQREQESLINDYFDKLRAKAKIQILR</sequence>
<feature type="domain" description="Cj1289-like C-terminal" evidence="5">
    <location>
        <begin position="137"/>
        <end position="229"/>
    </location>
</feature>
<dbReference type="Pfam" id="PF22506">
    <property type="entry name" value="Cj1289-like_C"/>
    <property type="match status" value="1"/>
</dbReference>
<dbReference type="Pfam" id="PF09312">
    <property type="entry name" value="SurA_N"/>
    <property type="match status" value="1"/>
</dbReference>
<organism evidence="6 7">
    <name type="scientific">Campylobacter anatolicus</name>
    <dbReference type="NCBI Taxonomy" id="2829105"/>
    <lineage>
        <taxon>Bacteria</taxon>
        <taxon>Pseudomonadati</taxon>
        <taxon>Campylobacterota</taxon>
        <taxon>Epsilonproteobacteria</taxon>
        <taxon>Campylobacterales</taxon>
        <taxon>Campylobacteraceae</taxon>
        <taxon>Campylobacter</taxon>
    </lineage>
</organism>
<dbReference type="GO" id="GO:0016853">
    <property type="term" value="F:isomerase activity"/>
    <property type="evidence" value="ECO:0007669"/>
    <property type="project" value="UniProtKB-KW"/>
</dbReference>
<dbReference type="InterPro" id="IPR015391">
    <property type="entry name" value="SurA_N"/>
</dbReference>